<dbReference type="InParanoid" id="A0A317ZK68"/>
<name>A0A317ZK68_9BACT</name>
<dbReference type="AlphaFoldDB" id="A0A317ZK68"/>
<dbReference type="RefSeq" id="WP_110131448.1">
    <property type="nucleotide sequence ID" value="NZ_QHJQ01000007.1"/>
</dbReference>
<proteinExistence type="predicted"/>
<organism evidence="2 3">
    <name type="scientific">Coraliomargarita sinensis</name>
    <dbReference type="NCBI Taxonomy" id="2174842"/>
    <lineage>
        <taxon>Bacteria</taxon>
        <taxon>Pseudomonadati</taxon>
        <taxon>Verrucomicrobiota</taxon>
        <taxon>Opitutia</taxon>
        <taxon>Puniceicoccales</taxon>
        <taxon>Coraliomargaritaceae</taxon>
        <taxon>Coraliomargarita</taxon>
    </lineage>
</organism>
<feature type="signal peptide" evidence="1">
    <location>
        <begin position="1"/>
        <end position="22"/>
    </location>
</feature>
<keyword evidence="1" id="KW-0732">Signal</keyword>
<dbReference type="EMBL" id="QHJQ01000007">
    <property type="protein sequence ID" value="PXA03751.1"/>
    <property type="molecule type" value="Genomic_DNA"/>
</dbReference>
<feature type="chain" id="PRO_5016458894" description="PEP-CTERM protein-sorting domain-containing protein" evidence="1">
    <location>
        <begin position="23"/>
        <end position="212"/>
    </location>
</feature>
<sequence>MKIPITVTLPLLALTHLSQSQAVFIFHDGNDSLGNTGAAFTGSEGQTQTTVDGMTLTSEAFIDGVSTGTDLYGTNSGSFGVDNPDTNSSGNDDNDRIDNLGGLESMVFSFNSAGTFQSIDLRFVEETANEAQLIFDGGSSYELNSTTALSGEDDFAINESFSAGQLITLQLSGSAAAGENFSLESVTVVPEPATFALATGTLMISLVLLKRR</sequence>
<evidence type="ECO:0000313" key="3">
    <source>
        <dbReference type="Proteomes" id="UP000247099"/>
    </source>
</evidence>
<reference evidence="2 3" key="1">
    <citation type="submission" date="2018-05" db="EMBL/GenBank/DDBJ databases">
        <title>Coraliomargarita sinensis sp. nov., isolated from a marine solar saltern.</title>
        <authorList>
            <person name="Zhou L.Y."/>
        </authorList>
    </citation>
    <scope>NUCLEOTIDE SEQUENCE [LARGE SCALE GENOMIC DNA]</scope>
    <source>
        <strain evidence="2 3">WN38</strain>
    </source>
</reference>
<evidence type="ECO:0000256" key="1">
    <source>
        <dbReference type="SAM" id="SignalP"/>
    </source>
</evidence>
<protein>
    <recommendedName>
        <fullName evidence="4">PEP-CTERM protein-sorting domain-containing protein</fullName>
    </recommendedName>
</protein>
<evidence type="ECO:0008006" key="4">
    <source>
        <dbReference type="Google" id="ProtNLM"/>
    </source>
</evidence>
<evidence type="ECO:0000313" key="2">
    <source>
        <dbReference type="EMBL" id="PXA03751.1"/>
    </source>
</evidence>
<accession>A0A317ZK68</accession>
<comment type="caution">
    <text evidence="2">The sequence shown here is derived from an EMBL/GenBank/DDBJ whole genome shotgun (WGS) entry which is preliminary data.</text>
</comment>
<keyword evidence="3" id="KW-1185">Reference proteome</keyword>
<gene>
    <name evidence="2" type="ORF">DDZ13_10680</name>
</gene>
<dbReference type="Proteomes" id="UP000247099">
    <property type="component" value="Unassembled WGS sequence"/>
</dbReference>